<dbReference type="EMBL" id="JAAAUB010000006">
    <property type="protein sequence ID" value="NMH16583.1"/>
    <property type="molecule type" value="Genomic_DNA"/>
</dbReference>
<protein>
    <submittedName>
        <fullName evidence="6">Sugar acetyltransferase</fullName>
    </submittedName>
</protein>
<dbReference type="InterPro" id="IPR001451">
    <property type="entry name" value="Hexapep"/>
</dbReference>
<evidence type="ECO:0000256" key="2">
    <source>
        <dbReference type="ARBA" id="ARBA00022679"/>
    </source>
</evidence>
<dbReference type="Pfam" id="PF00132">
    <property type="entry name" value="Hexapep"/>
    <property type="match status" value="2"/>
</dbReference>
<evidence type="ECO:0000256" key="4">
    <source>
        <dbReference type="ARBA" id="ARBA00023315"/>
    </source>
</evidence>
<keyword evidence="4" id="KW-0012">Acyltransferase</keyword>
<comment type="caution">
    <text evidence="6">The sequence shown here is derived from an EMBL/GenBank/DDBJ whole genome shotgun (WGS) entry which is preliminary data.</text>
</comment>
<dbReference type="RefSeq" id="WP_169115816.1">
    <property type="nucleotide sequence ID" value="NZ_JAAAUB010000006.1"/>
</dbReference>
<accession>A0ABX1QKW8</accession>
<dbReference type="InterPro" id="IPR050179">
    <property type="entry name" value="Trans_hexapeptide_repeat"/>
</dbReference>
<dbReference type="NCBIfam" id="TIGR03570">
    <property type="entry name" value="NeuD_NnaD"/>
    <property type="match status" value="1"/>
</dbReference>
<evidence type="ECO:0000313" key="7">
    <source>
        <dbReference type="Proteomes" id="UP000669605"/>
    </source>
</evidence>
<dbReference type="PROSITE" id="PS00101">
    <property type="entry name" value="HEXAPEP_TRANSFERASES"/>
    <property type="match status" value="1"/>
</dbReference>
<dbReference type="Proteomes" id="UP000669605">
    <property type="component" value="Unassembled WGS sequence"/>
</dbReference>
<evidence type="ECO:0000313" key="6">
    <source>
        <dbReference type="EMBL" id="NMH16583.1"/>
    </source>
</evidence>
<keyword evidence="7" id="KW-1185">Reference proteome</keyword>
<dbReference type="PANTHER" id="PTHR43300">
    <property type="entry name" value="ACETYLTRANSFERASE"/>
    <property type="match status" value="1"/>
</dbReference>
<keyword evidence="2" id="KW-0808">Transferase</keyword>
<dbReference type="InterPro" id="IPR020019">
    <property type="entry name" value="AcTrfase_PglD-like"/>
</dbReference>
<evidence type="ECO:0000256" key="3">
    <source>
        <dbReference type="ARBA" id="ARBA00022737"/>
    </source>
</evidence>
<evidence type="ECO:0000256" key="1">
    <source>
        <dbReference type="ARBA" id="ARBA00007274"/>
    </source>
</evidence>
<dbReference type="CDD" id="cd03360">
    <property type="entry name" value="LbH_AT_putative"/>
    <property type="match status" value="1"/>
</dbReference>
<comment type="similarity">
    <text evidence="1">Belongs to the transferase hexapeptide repeat family.</text>
</comment>
<dbReference type="Pfam" id="PF17836">
    <property type="entry name" value="PglD_N"/>
    <property type="match status" value="1"/>
</dbReference>
<dbReference type="PANTHER" id="PTHR43300:SF7">
    <property type="entry name" value="UDP-N-ACETYLBACILLOSAMINE N-ACETYLTRANSFERASE"/>
    <property type="match status" value="1"/>
</dbReference>
<name>A0ABX1QKW8_9PROT</name>
<evidence type="ECO:0000259" key="5">
    <source>
        <dbReference type="Pfam" id="PF17836"/>
    </source>
</evidence>
<dbReference type="SUPFAM" id="SSF51161">
    <property type="entry name" value="Trimeric LpxA-like enzymes"/>
    <property type="match status" value="1"/>
</dbReference>
<sequence>MAELDRVILWGCAGHAKVLAEIISLRGGKVVALFDNAEVESVLHDIPVYKGEAGFRQWIYSQEVLHGVMGLAAIGGARGRDRLGIHALFRNYGIEIPVLAHPSAVISDSAKVGCGTQILALANVAADTTIGEACILNHRASVDHECVIGNGVHLAPGSTLCGCVRLGDNVFVGAGAIILPRLSIGEDAIVGAGAVVTRDVPAGVVVSGNPARPMRKNVRA</sequence>
<feature type="domain" description="PglD N-terminal" evidence="5">
    <location>
        <begin position="6"/>
        <end position="82"/>
    </location>
</feature>
<gene>
    <name evidence="6" type="ORF">GV368_05585</name>
</gene>
<dbReference type="InterPro" id="IPR018357">
    <property type="entry name" value="Hexapep_transf_CS"/>
</dbReference>
<dbReference type="InterPro" id="IPR041561">
    <property type="entry name" value="PglD_N"/>
</dbReference>
<proteinExistence type="inferred from homology"/>
<reference evidence="6 7" key="1">
    <citation type="journal article" date="2020" name="Curr. Microbiol.">
        <title>Tepidiphilus baoligensis sp. nov., a Novel Bacterium of the Family Hydrogenophilaceae Isolated from an Oil Reservoir.</title>
        <authorList>
            <person name="Zhang X."/>
            <person name="Wang G."/>
            <person name="Ma X."/>
            <person name="Yu J."/>
            <person name="You J."/>
            <person name="Xue Y."/>
            <person name="Ma Y."/>
        </authorList>
    </citation>
    <scope>NUCLEOTIDE SEQUENCE [LARGE SCALE GENOMIC DNA]</scope>
    <source>
        <strain evidence="6 7">B18-69</strain>
    </source>
</reference>
<dbReference type="Gene3D" id="3.40.50.20">
    <property type="match status" value="1"/>
</dbReference>
<dbReference type="Gene3D" id="2.160.10.10">
    <property type="entry name" value="Hexapeptide repeat proteins"/>
    <property type="match status" value="1"/>
</dbReference>
<keyword evidence="3" id="KW-0677">Repeat</keyword>
<organism evidence="6 7">
    <name type="scientific">Tepidiphilus baoligensis</name>
    <dbReference type="NCBI Taxonomy" id="2698687"/>
    <lineage>
        <taxon>Bacteria</taxon>
        <taxon>Pseudomonadati</taxon>
        <taxon>Pseudomonadota</taxon>
        <taxon>Hydrogenophilia</taxon>
        <taxon>Hydrogenophilales</taxon>
        <taxon>Hydrogenophilaceae</taxon>
        <taxon>Tepidiphilus</taxon>
    </lineage>
</organism>
<dbReference type="InterPro" id="IPR011004">
    <property type="entry name" value="Trimer_LpxA-like_sf"/>
</dbReference>